<dbReference type="AlphaFoldDB" id="A0AAW3WN92"/>
<sequence>MSLRIAIGKNWVITSDTFQFILNRKKTVKSGSKAGEEWLDAVGYYPTLMQLVSGLIHQDIRDSDIIDIADLPLRVEYIGLLCQEAFTNHSAAVE</sequence>
<protein>
    <submittedName>
        <fullName evidence="2">DUF5405 family protein</fullName>
    </submittedName>
</protein>
<gene>
    <name evidence="2" type="ORF">H8J20_07120</name>
</gene>
<dbReference type="Proteomes" id="UP000659084">
    <property type="component" value="Unassembled WGS sequence"/>
</dbReference>
<dbReference type="EMBL" id="JACNYO010000005">
    <property type="protein sequence ID" value="MBC3211905.1"/>
    <property type="molecule type" value="Genomic_DNA"/>
</dbReference>
<dbReference type="RefSeq" id="WP_179252576.1">
    <property type="nucleotide sequence ID" value="NZ_JACBIV010000008.1"/>
</dbReference>
<name>A0AAW3WN92_SERFO</name>
<evidence type="ECO:0000313" key="3">
    <source>
        <dbReference type="Proteomes" id="UP000659084"/>
    </source>
</evidence>
<feature type="domain" description="DUF5405" evidence="1">
    <location>
        <begin position="6"/>
        <end position="89"/>
    </location>
</feature>
<proteinExistence type="predicted"/>
<evidence type="ECO:0000259" key="1">
    <source>
        <dbReference type="Pfam" id="PF17399"/>
    </source>
</evidence>
<accession>A0AAW3WN92</accession>
<dbReference type="InterPro" id="IPR035404">
    <property type="entry name" value="DUF5405"/>
</dbReference>
<reference evidence="2" key="1">
    <citation type="submission" date="2020-08" db="EMBL/GenBank/DDBJ databases">
        <title>Food and environmental bacterial isolates.</title>
        <authorList>
            <person name="Richter L."/>
            <person name="Du Plessis E.M."/>
            <person name="Duvenage S."/>
            <person name="Allam M."/>
            <person name="Korsten L."/>
        </authorList>
    </citation>
    <scope>NUCLEOTIDE SEQUENCE</scope>
    <source>
        <strain evidence="2">UPMP2127</strain>
    </source>
</reference>
<evidence type="ECO:0000313" key="2">
    <source>
        <dbReference type="EMBL" id="MBC3211905.1"/>
    </source>
</evidence>
<dbReference type="Pfam" id="PF17399">
    <property type="entry name" value="DUF5405"/>
    <property type="match status" value="1"/>
</dbReference>
<comment type="caution">
    <text evidence="2">The sequence shown here is derived from an EMBL/GenBank/DDBJ whole genome shotgun (WGS) entry which is preliminary data.</text>
</comment>
<organism evidence="2 3">
    <name type="scientific">Serratia fonticola</name>
    <dbReference type="NCBI Taxonomy" id="47917"/>
    <lineage>
        <taxon>Bacteria</taxon>
        <taxon>Pseudomonadati</taxon>
        <taxon>Pseudomonadota</taxon>
        <taxon>Gammaproteobacteria</taxon>
        <taxon>Enterobacterales</taxon>
        <taxon>Yersiniaceae</taxon>
        <taxon>Serratia</taxon>
    </lineage>
</organism>